<evidence type="ECO:0000256" key="2">
    <source>
        <dbReference type="ARBA" id="ARBA00022801"/>
    </source>
</evidence>
<keyword evidence="3 5" id="KW-0460">Magnesium</keyword>
<dbReference type="NCBIfam" id="TIGR01487">
    <property type="entry name" value="Pglycolate_arch"/>
    <property type="match status" value="1"/>
</dbReference>
<dbReference type="Gene3D" id="3.40.50.1000">
    <property type="entry name" value="HAD superfamily/HAD-like"/>
    <property type="match status" value="1"/>
</dbReference>
<keyword evidence="4 5" id="KW-0119">Carbohydrate metabolism</keyword>
<evidence type="ECO:0000256" key="3">
    <source>
        <dbReference type="ARBA" id="ARBA00022842"/>
    </source>
</evidence>
<evidence type="ECO:0000313" key="7">
    <source>
        <dbReference type="EMBL" id="ABK76984.1"/>
    </source>
</evidence>
<comment type="catalytic activity">
    <reaction evidence="5">
        <text>2-phosphoglycolate + H2O = glycolate + phosphate</text>
        <dbReference type="Rhea" id="RHEA:14369"/>
        <dbReference type="ChEBI" id="CHEBI:15377"/>
        <dbReference type="ChEBI" id="CHEBI:29805"/>
        <dbReference type="ChEBI" id="CHEBI:43474"/>
        <dbReference type="ChEBI" id="CHEBI:58033"/>
        <dbReference type="EC" id="3.1.3.18"/>
    </reaction>
</comment>
<dbReference type="InterPro" id="IPR006382">
    <property type="entry name" value="PGPase"/>
</dbReference>
<dbReference type="NCBIfam" id="TIGR01482">
    <property type="entry name" value="SPP-subfamily"/>
    <property type="match status" value="1"/>
</dbReference>
<sequence>MCMIPTEVILSFVARPACEAIIMPDPGPAAMEHATFAVDIDGTLTEDGGGGRIHLGALSALRHLATSGHNVILVTGRSSVEAYMLAVYGGITRLAVGENGGCITTGPSEHLLLGDMDVCERAFEVIGPEFGAVRKGTFPRMTEIVLESTFDVGAAREFAKKRGLGIGLADSGYAVHLNPEGIDKESGLRKALDMLGARGKVIAIGDSETDVPMFRTADTSIALGNAPPGVRSAATIRTRAEAGDGVVEALDLLAPMMARSGEWDTGR</sequence>
<dbReference type="HOGENOM" id="CLU_044146_2_0_2"/>
<dbReference type="PANTHER" id="PTHR10000:SF8">
    <property type="entry name" value="HAD SUPERFAMILY HYDROLASE-LIKE, TYPE 3"/>
    <property type="match status" value="1"/>
</dbReference>
<dbReference type="KEGG" id="csy:CENSYa_0348"/>
<dbReference type="SUPFAM" id="SSF56784">
    <property type="entry name" value="HAD-like"/>
    <property type="match status" value="1"/>
</dbReference>
<dbReference type="InterPro" id="IPR036412">
    <property type="entry name" value="HAD-like_sf"/>
</dbReference>
<dbReference type="PATRIC" id="fig|414004.10.peg.312"/>
<feature type="binding site" evidence="5">
    <location>
        <position position="184"/>
    </location>
    <ligand>
        <name>substrate</name>
    </ligand>
</feature>
<protein>
    <recommendedName>
        <fullName evidence="5 6">Phosphoglycolate phosphatase</fullName>
        <shortName evidence="5">PGP</shortName>
        <shortName evidence="5">PGPase</shortName>
        <ecNumber evidence="5 6">3.1.3.18</ecNumber>
    </recommendedName>
</protein>
<dbReference type="Gene3D" id="3.90.1070.10">
    <property type="match status" value="1"/>
</dbReference>
<dbReference type="GO" id="GO:0000287">
    <property type="term" value="F:magnesium ion binding"/>
    <property type="evidence" value="ECO:0007669"/>
    <property type="project" value="InterPro"/>
</dbReference>
<dbReference type="EMBL" id="DP000238">
    <property type="protein sequence ID" value="ABK76984.1"/>
    <property type="molecule type" value="Genomic_DNA"/>
</dbReference>
<dbReference type="HAMAP" id="MF_01419">
    <property type="entry name" value="GPH_hydrolase_arch"/>
    <property type="match status" value="1"/>
</dbReference>
<feature type="binding site" evidence="5">
    <location>
        <position position="39"/>
    </location>
    <ligand>
        <name>Mg(2+)</name>
        <dbReference type="ChEBI" id="CHEBI:18420"/>
    </ligand>
</feature>
<dbReference type="AlphaFoldDB" id="A0RUG7"/>
<evidence type="ECO:0000256" key="5">
    <source>
        <dbReference type="HAMAP-Rule" id="MF_01419"/>
    </source>
</evidence>
<gene>
    <name evidence="7" type="ordered locus">CENSYa_0348</name>
</gene>
<dbReference type="EnsemblBacteria" id="ABK76984">
    <property type="protein sequence ID" value="ABK76984"/>
    <property type="gene ID" value="CENSYa_0348"/>
</dbReference>
<feature type="binding site" evidence="5">
    <location>
        <position position="41"/>
    </location>
    <ligand>
        <name>Mg(2+)</name>
        <dbReference type="ChEBI" id="CHEBI:18420"/>
    </ligand>
</feature>
<dbReference type="PANTHER" id="PTHR10000">
    <property type="entry name" value="PHOSPHOSERINE PHOSPHATASE"/>
    <property type="match status" value="1"/>
</dbReference>
<evidence type="ECO:0000313" key="8">
    <source>
        <dbReference type="Proteomes" id="UP000000758"/>
    </source>
</evidence>
<dbReference type="GO" id="GO:0008967">
    <property type="term" value="F:phosphoglycolate phosphatase activity"/>
    <property type="evidence" value="ECO:0007669"/>
    <property type="project" value="UniProtKB-UniRule"/>
</dbReference>
<feature type="binding site" evidence="5">
    <location>
        <position position="210"/>
    </location>
    <ligand>
        <name>Mg(2+)</name>
        <dbReference type="ChEBI" id="CHEBI:18420"/>
    </ligand>
</feature>
<evidence type="ECO:0000256" key="6">
    <source>
        <dbReference type="NCBIfam" id="TIGR01487"/>
    </source>
</evidence>
<evidence type="ECO:0000256" key="1">
    <source>
        <dbReference type="ARBA" id="ARBA00022723"/>
    </source>
</evidence>
<proteinExistence type="inferred from homology"/>
<evidence type="ECO:0000256" key="4">
    <source>
        <dbReference type="ARBA" id="ARBA00023277"/>
    </source>
</evidence>
<reference evidence="7 8" key="1">
    <citation type="journal article" date="2006" name="Proc. Natl. Acad. Sci. U.S.A.">
        <title>Genomic analysis of the uncultivated marine crenarchaeote Cenarchaeum symbiosum.</title>
        <authorList>
            <person name="Hallam S.J."/>
            <person name="Konstantinidis K.T."/>
            <person name="Putnam N."/>
            <person name="Schleper C."/>
            <person name="Watanabe Y."/>
            <person name="Sugahara J."/>
            <person name="Preston C."/>
            <person name="de la Torre J."/>
            <person name="Richardson P.M."/>
            <person name="DeLong E.F."/>
        </authorList>
    </citation>
    <scope>NUCLEOTIDE SEQUENCE [LARGE SCALE GENOMIC DNA]</scope>
    <source>
        <strain evidence="8">A</strain>
    </source>
</reference>
<keyword evidence="8" id="KW-1185">Reference proteome</keyword>
<feature type="binding site" evidence="5">
    <location>
        <position position="206"/>
    </location>
    <ligand>
        <name>Mg(2+)</name>
        <dbReference type="ChEBI" id="CHEBI:18420"/>
    </ligand>
</feature>
<organism evidence="7 8">
    <name type="scientific">Cenarchaeum symbiosum (strain A)</name>
    <dbReference type="NCBI Taxonomy" id="414004"/>
    <lineage>
        <taxon>Archaea</taxon>
        <taxon>Nitrososphaerota</taxon>
        <taxon>Candidatus Cenarchaeales</taxon>
        <taxon>Candidatus Cenarchaeaceae</taxon>
        <taxon>Candidatus Cenarchaeum</taxon>
    </lineage>
</organism>
<comment type="cofactor">
    <cofactor evidence="5">
        <name>Mg(2+)</name>
        <dbReference type="ChEBI" id="CHEBI:18420"/>
    </cofactor>
</comment>
<dbReference type="Proteomes" id="UP000000758">
    <property type="component" value="Chromosome"/>
</dbReference>
<name>A0RUG7_CENSY</name>
<dbReference type="InterPro" id="IPR023214">
    <property type="entry name" value="HAD_sf"/>
</dbReference>
<feature type="active site" description="Nucleophile" evidence="5">
    <location>
        <position position="39"/>
    </location>
</feature>
<dbReference type="EC" id="3.1.3.18" evidence="5 6"/>
<dbReference type="GO" id="GO:0005829">
    <property type="term" value="C:cytosol"/>
    <property type="evidence" value="ECO:0007669"/>
    <property type="project" value="TreeGrafter"/>
</dbReference>
<keyword evidence="2 5" id="KW-0378">Hydrolase</keyword>
<comment type="similarity">
    <text evidence="5">Belongs to the archaeal SPP-like hydrolase family.</text>
</comment>
<dbReference type="Pfam" id="PF08282">
    <property type="entry name" value="Hydrolase_3"/>
    <property type="match status" value="2"/>
</dbReference>
<dbReference type="STRING" id="414004.CENSYa_0348"/>
<comment type="function">
    <text evidence="5">Catalyzes the dephosphorylation of 2-phosphoglycolate.</text>
</comment>
<keyword evidence="1 5" id="KW-0479">Metal-binding</keyword>
<accession>A0RUG7</accession>